<protein>
    <recommendedName>
        <fullName evidence="2">Phage protein</fullName>
    </recommendedName>
</protein>
<accession>A0A3F3IWH9</accession>
<comment type="caution">
    <text evidence="1">The sequence shown here is derived from an EMBL/GenBank/DDBJ whole genome shotgun (WGS) entry which is preliminary data.</text>
</comment>
<dbReference type="Proteomes" id="UP000866740">
    <property type="component" value="Unassembled WGS sequence"/>
</dbReference>
<reference evidence="1" key="1">
    <citation type="submission" date="2016-09" db="EMBL/GenBank/DDBJ databases">
        <title>Whole genome sequencing of Salmonella enterica.</title>
        <authorList>
            <person name="Bell R."/>
        </authorList>
    </citation>
    <scope>NUCLEOTIDE SEQUENCE [LARGE SCALE GENOMIC DNA]</scope>
    <source>
        <strain evidence="1">CFSAN044929</strain>
    </source>
</reference>
<gene>
    <name evidence="1" type="ORF">A7S51_15850</name>
</gene>
<evidence type="ECO:0008006" key="2">
    <source>
        <dbReference type="Google" id="ProtNLM"/>
    </source>
</evidence>
<organism evidence="1">
    <name type="scientific">Salmonella enterica</name>
    <name type="common">Salmonella choleraesuis</name>
    <dbReference type="NCBI Taxonomy" id="28901"/>
    <lineage>
        <taxon>Bacteria</taxon>
        <taxon>Pseudomonadati</taxon>
        <taxon>Pseudomonadota</taxon>
        <taxon>Gammaproteobacteria</taxon>
        <taxon>Enterobacterales</taxon>
        <taxon>Enterobacteriaceae</taxon>
        <taxon>Salmonella</taxon>
    </lineage>
</organism>
<dbReference type="AlphaFoldDB" id="A0A3F3IWH9"/>
<name>A0A3F3IWH9_SALER</name>
<evidence type="ECO:0000313" key="1">
    <source>
        <dbReference type="EMBL" id="OHJ51193.1"/>
    </source>
</evidence>
<dbReference type="RefSeq" id="WP_070802005.1">
    <property type="nucleotide sequence ID" value="NZ_MLTE01000010.1"/>
</dbReference>
<dbReference type="EMBL" id="MLTE01000010">
    <property type="protein sequence ID" value="OHJ51193.1"/>
    <property type="molecule type" value="Genomic_DNA"/>
</dbReference>
<sequence length="242" mass="27263">MDISLHGELNKTQFKQMRDMMAAGELPPAKRQRLLLRIAKLGVIPAAKRHVREQKNADGSSFAKRRYGKKPLLKGIPKFLKVHDMPSVASVRIYASGKSYRQPYSHREISVGAVGYIQSHGVTFTVNASQLKTDAMQKANKEPCTRRQAIKLRKLGYTVRGKKAGSRRKPSTAEIQTSLQKGQAGVIIRSMEDRPSKSNWTITIPPRQFLGVSNEEFAQILARQLQGINFGWQTKPQDIKRK</sequence>
<proteinExistence type="predicted"/>